<feature type="transmembrane region" description="Helical" evidence="8">
    <location>
        <begin position="95"/>
        <end position="118"/>
    </location>
</feature>
<evidence type="ECO:0000313" key="10">
    <source>
        <dbReference type="Proteomes" id="UP001652625"/>
    </source>
</evidence>
<evidence type="ECO:0000256" key="5">
    <source>
        <dbReference type="ARBA" id="ARBA00023136"/>
    </source>
</evidence>
<gene>
    <name evidence="11 12 13 14" type="primary">LOC101241071</name>
</gene>
<dbReference type="InterPro" id="IPR022340">
    <property type="entry name" value="GPCR_GCR1_put"/>
</dbReference>
<keyword evidence="5 8" id="KW-0472">Membrane</keyword>
<dbReference type="PROSITE" id="PS50261">
    <property type="entry name" value="G_PROTEIN_RECEP_F2_4"/>
    <property type="match status" value="1"/>
</dbReference>
<keyword evidence="4" id="KW-0297">G-protein coupled receptor</keyword>
<dbReference type="RefSeq" id="XP_065647344.1">
    <property type="nucleotide sequence ID" value="XM_065791272.1"/>
</dbReference>
<evidence type="ECO:0000313" key="14">
    <source>
        <dbReference type="RefSeq" id="XP_065647345.1"/>
    </source>
</evidence>
<evidence type="ECO:0000256" key="3">
    <source>
        <dbReference type="ARBA" id="ARBA00022989"/>
    </source>
</evidence>
<name>A0ABM4BEF2_HYDVU</name>
<proteinExistence type="predicted"/>
<evidence type="ECO:0000313" key="11">
    <source>
        <dbReference type="RefSeq" id="XP_065647342.1"/>
    </source>
</evidence>
<accession>A0ABM4BEF2</accession>
<evidence type="ECO:0000256" key="8">
    <source>
        <dbReference type="SAM" id="Phobius"/>
    </source>
</evidence>
<evidence type="ECO:0000313" key="12">
    <source>
        <dbReference type="RefSeq" id="XP_065647343.1"/>
    </source>
</evidence>
<evidence type="ECO:0000256" key="2">
    <source>
        <dbReference type="ARBA" id="ARBA00022692"/>
    </source>
</evidence>
<dbReference type="Pfam" id="PF05462">
    <property type="entry name" value="Dicty_CAR"/>
    <property type="match status" value="1"/>
</dbReference>
<dbReference type="PRINTS" id="PR02000">
    <property type="entry name" value="GCR1PLANT"/>
</dbReference>
<dbReference type="RefSeq" id="XP_065647343.1">
    <property type="nucleotide sequence ID" value="XM_065791271.1"/>
</dbReference>
<feature type="domain" description="G-protein coupled receptors family 2 profile 2" evidence="9">
    <location>
        <begin position="23"/>
        <end position="275"/>
    </location>
</feature>
<dbReference type="PRINTS" id="PR02001">
    <property type="entry name" value="GCR1CAMPR"/>
</dbReference>
<sequence>MIDVNYTLDCPLWPDAPHQCSTVMIIQRFVSTVSLLGCLFIIVVICLFRAYRIFIQRLILFLSISAAFQCISYVISDLYTNNFVCQFQAFIMQYFSWSTLLWVVVMTMNIILSIYQVSASKFEKYFHLVAWILPFFWASLPFKGNNYGQAGVWCWIKRDATALRFGTWYIPKFIIIFLLVLVFSFILLRVVRQNKQWKGTHNTTDAKENVLLIKEVKQLAAYPLIYAILSLPTLIYRIEDAVHPNQLPKYYLLILSVLISPAIGAVNALAFAFYGDIRNKLSFSQLKFATLSCFRSSTNSNVIHNYEVDDEANIINDEYSS</sequence>
<feature type="transmembrane region" description="Helical" evidence="8">
    <location>
        <begin position="168"/>
        <end position="188"/>
    </location>
</feature>
<evidence type="ECO:0000256" key="1">
    <source>
        <dbReference type="ARBA" id="ARBA00004141"/>
    </source>
</evidence>
<keyword evidence="10" id="KW-1185">Reference proteome</keyword>
<evidence type="ECO:0000256" key="6">
    <source>
        <dbReference type="ARBA" id="ARBA00023170"/>
    </source>
</evidence>
<dbReference type="RefSeq" id="XP_065647345.1">
    <property type="nucleotide sequence ID" value="XM_065791273.1"/>
</dbReference>
<keyword evidence="6" id="KW-0675">Receptor</keyword>
<keyword evidence="7" id="KW-0807">Transducer</keyword>
<dbReference type="PANTHER" id="PTHR23112:SF43">
    <property type="entry name" value="CYCLIC AMP RECEPTOR-LIKE PROTEIN A"/>
    <property type="match status" value="1"/>
</dbReference>
<evidence type="ECO:0000259" key="9">
    <source>
        <dbReference type="PROSITE" id="PS50261"/>
    </source>
</evidence>
<dbReference type="GeneID" id="101241071"/>
<comment type="subcellular location">
    <subcellularLocation>
        <location evidence="1">Membrane</location>
        <topology evidence="1">Multi-pass membrane protein</topology>
    </subcellularLocation>
</comment>
<feature type="transmembrane region" description="Helical" evidence="8">
    <location>
        <begin position="219"/>
        <end position="238"/>
    </location>
</feature>
<feature type="transmembrane region" description="Helical" evidence="8">
    <location>
        <begin position="29"/>
        <end position="51"/>
    </location>
</feature>
<dbReference type="InterPro" id="IPR022343">
    <property type="entry name" value="GCR1-cAMP_receptor"/>
</dbReference>
<feature type="transmembrane region" description="Helical" evidence="8">
    <location>
        <begin position="250"/>
        <end position="274"/>
    </location>
</feature>
<evidence type="ECO:0000256" key="7">
    <source>
        <dbReference type="ARBA" id="ARBA00023224"/>
    </source>
</evidence>
<reference evidence="10 11" key="1">
    <citation type="submission" date="2025-05" db="UniProtKB">
        <authorList>
            <consortium name="RefSeq"/>
        </authorList>
    </citation>
    <scope>NUCLEOTIDE SEQUENCE [LARGE SCALE GENOMIC DNA]</scope>
</reference>
<dbReference type="RefSeq" id="XP_065647342.1">
    <property type="nucleotide sequence ID" value="XM_065791270.1"/>
</dbReference>
<feature type="transmembrane region" description="Helical" evidence="8">
    <location>
        <begin position="58"/>
        <end position="75"/>
    </location>
</feature>
<evidence type="ECO:0000313" key="13">
    <source>
        <dbReference type="RefSeq" id="XP_065647344.1"/>
    </source>
</evidence>
<keyword evidence="2 8" id="KW-0812">Transmembrane</keyword>
<evidence type="ECO:0000256" key="4">
    <source>
        <dbReference type="ARBA" id="ARBA00023040"/>
    </source>
</evidence>
<protein>
    <submittedName>
        <fullName evidence="11 12">Cyclic AMP receptor-like protein A isoform X2</fullName>
    </submittedName>
</protein>
<organism evidence="10 14">
    <name type="scientific">Hydra vulgaris</name>
    <name type="common">Hydra</name>
    <name type="synonym">Hydra attenuata</name>
    <dbReference type="NCBI Taxonomy" id="6087"/>
    <lineage>
        <taxon>Eukaryota</taxon>
        <taxon>Metazoa</taxon>
        <taxon>Cnidaria</taxon>
        <taxon>Hydrozoa</taxon>
        <taxon>Hydroidolina</taxon>
        <taxon>Anthoathecata</taxon>
        <taxon>Aplanulata</taxon>
        <taxon>Hydridae</taxon>
        <taxon>Hydra</taxon>
    </lineage>
</organism>
<dbReference type="SUPFAM" id="SSF81321">
    <property type="entry name" value="Family A G protein-coupled receptor-like"/>
    <property type="match status" value="1"/>
</dbReference>
<dbReference type="Gene3D" id="1.20.1070.10">
    <property type="entry name" value="Rhodopsin 7-helix transmembrane proteins"/>
    <property type="match status" value="1"/>
</dbReference>
<keyword evidence="3 8" id="KW-1133">Transmembrane helix</keyword>
<dbReference type="InterPro" id="IPR017981">
    <property type="entry name" value="GPCR_2-like_7TM"/>
</dbReference>
<dbReference type="Proteomes" id="UP001652625">
    <property type="component" value="Chromosome 02"/>
</dbReference>
<feature type="transmembrane region" description="Helical" evidence="8">
    <location>
        <begin position="125"/>
        <end position="142"/>
    </location>
</feature>
<dbReference type="PANTHER" id="PTHR23112">
    <property type="entry name" value="G PROTEIN-COUPLED RECEPTOR 157-RELATED"/>
    <property type="match status" value="1"/>
</dbReference>